<proteinExistence type="predicted"/>
<reference evidence="1 2" key="1">
    <citation type="submission" date="2019-03" db="EMBL/GenBank/DDBJ databases">
        <title>First draft genome of Liparis tanakae, snailfish: a comprehensive survey of snailfish specific genes.</title>
        <authorList>
            <person name="Kim W."/>
            <person name="Song I."/>
            <person name="Jeong J.-H."/>
            <person name="Kim D."/>
            <person name="Kim S."/>
            <person name="Ryu S."/>
            <person name="Song J.Y."/>
            <person name="Lee S.K."/>
        </authorList>
    </citation>
    <scope>NUCLEOTIDE SEQUENCE [LARGE SCALE GENOMIC DNA]</scope>
    <source>
        <tissue evidence="1">Muscle</tissue>
    </source>
</reference>
<organism evidence="1 2">
    <name type="scientific">Liparis tanakae</name>
    <name type="common">Tanaka's snailfish</name>
    <dbReference type="NCBI Taxonomy" id="230148"/>
    <lineage>
        <taxon>Eukaryota</taxon>
        <taxon>Metazoa</taxon>
        <taxon>Chordata</taxon>
        <taxon>Craniata</taxon>
        <taxon>Vertebrata</taxon>
        <taxon>Euteleostomi</taxon>
        <taxon>Actinopterygii</taxon>
        <taxon>Neopterygii</taxon>
        <taxon>Teleostei</taxon>
        <taxon>Neoteleostei</taxon>
        <taxon>Acanthomorphata</taxon>
        <taxon>Eupercaria</taxon>
        <taxon>Perciformes</taxon>
        <taxon>Cottioidei</taxon>
        <taxon>Cottales</taxon>
        <taxon>Liparidae</taxon>
        <taxon>Liparis</taxon>
    </lineage>
</organism>
<sequence length="71" mass="7902">MLMQRNSTLLAKMLRMKPPLTSNAPAIEVTLVPSLAQATEAMGLGHSFVLLRFIVQFDRNIYMQPLGMTVP</sequence>
<name>A0A4Z2J0D0_9TELE</name>
<comment type="caution">
    <text evidence="1">The sequence shown here is derived from an EMBL/GenBank/DDBJ whole genome shotgun (WGS) entry which is preliminary data.</text>
</comment>
<dbReference type="EMBL" id="SRLO01000036">
    <property type="protein sequence ID" value="TNN82903.1"/>
    <property type="molecule type" value="Genomic_DNA"/>
</dbReference>
<protein>
    <submittedName>
        <fullName evidence="1">Uncharacterized protein</fullName>
    </submittedName>
</protein>
<evidence type="ECO:0000313" key="2">
    <source>
        <dbReference type="Proteomes" id="UP000314294"/>
    </source>
</evidence>
<dbReference type="Proteomes" id="UP000314294">
    <property type="component" value="Unassembled WGS sequence"/>
</dbReference>
<gene>
    <name evidence="1" type="ORF">EYF80_006860</name>
</gene>
<evidence type="ECO:0000313" key="1">
    <source>
        <dbReference type="EMBL" id="TNN82903.1"/>
    </source>
</evidence>
<accession>A0A4Z2J0D0</accession>
<dbReference type="AlphaFoldDB" id="A0A4Z2J0D0"/>
<keyword evidence="2" id="KW-1185">Reference proteome</keyword>